<comment type="caution">
    <text evidence="3">The sequence shown here is derived from an EMBL/GenBank/DDBJ whole genome shotgun (WGS) entry which is preliminary data.</text>
</comment>
<organism evidence="3 4">
    <name type="scientific">Pseudomonas gingeri</name>
    <dbReference type="NCBI Taxonomy" id="117681"/>
    <lineage>
        <taxon>Bacteria</taxon>
        <taxon>Pseudomonadati</taxon>
        <taxon>Pseudomonadota</taxon>
        <taxon>Gammaproteobacteria</taxon>
        <taxon>Pseudomonadales</taxon>
        <taxon>Pseudomonadaceae</taxon>
        <taxon>Pseudomonas</taxon>
    </lineage>
</organism>
<keyword evidence="1" id="KW-0732">Signal</keyword>
<evidence type="ECO:0000313" key="3">
    <source>
        <dbReference type="EMBL" id="NWB87043.1"/>
    </source>
</evidence>
<accession>A0A7Y7WVP5</accession>
<sequence length="143" mass="15625">MRRSILMAGLLLALSPLCQAGPIYKWVDAQGQTHFDAQPPAGQTATVVTPAIGNVPAPPPSPAVPASTPLGDQKAIDAKVKKQIADQELVRKAYCEKARTNLAQLENNARVREEVNGEVRRLTDEERQTRLIETRKSIEENCS</sequence>
<dbReference type="Proteomes" id="UP000522864">
    <property type="component" value="Unassembled WGS sequence"/>
</dbReference>
<feature type="signal peptide" evidence="1">
    <location>
        <begin position="1"/>
        <end position="20"/>
    </location>
</feature>
<feature type="domain" description="DUF4124" evidence="2">
    <location>
        <begin position="10"/>
        <end position="63"/>
    </location>
</feature>
<protein>
    <submittedName>
        <fullName evidence="3">DUF4124 domain-containing protein</fullName>
    </submittedName>
</protein>
<dbReference type="RefSeq" id="WP_177101975.1">
    <property type="nucleotide sequence ID" value="NZ_JACAQA010000016.1"/>
</dbReference>
<reference evidence="3 4" key="1">
    <citation type="submission" date="2020-04" db="EMBL/GenBank/DDBJ databases">
        <title>Molecular characterization of pseudomonads from Agaricus bisporus reveal novel blotch 2 pathogens in Western Europe.</title>
        <authorList>
            <person name="Taparia T."/>
            <person name="Krijger M."/>
            <person name="Haynes E."/>
            <person name="Elpinstone J.G."/>
            <person name="Noble R."/>
            <person name="Van Der Wolf J."/>
        </authorList>
    </citation>
    <scope>NUCLEOTIDE SEQUENCE [LARGE SCALE GENOMIC DNA]</scope>
    <source>
        <strain evidence="3 4">G9001</strain>
    </source>
</reference>
<dbReference type="Pfam" id="PF13511">
    <property type="entry name" value="DUF4124"/>
    <property type="match status" value="1"/>
</dbReference>
<evidence type="ECO:0000313" key="4">
    <source>
        <dbReference type="Proteomes" id="UP000522864"/>
    </source>
</evidence>
<proteinExistence type="predicted"/>
<dbReference type="InterPro" id="IPR025392">
    <property type="entry name" value="DUF4124"/>
</dbReference>
<dbReference type="EMBL" id="JACAQA010000016">
    <property type="protein sequence ID" value="NWB87043.1"/>
    <property type="molecule type" value="Genomic_DNA"/>
</dbReference>
<feature type="chain" id="PRO_5030520344" evidence="1">
    <location>
        <begin position="21"/>
        <end position="143"/>
    </location>
</feature>
<dbReference type="AlphaFoldDB" id="A0A7Y7WVP5"/>
<name>A0A7Y7WVP5_9PSED</name>
<evidence type="ECO:0000259" key="2">
    <source>
        <dbReference type="Pfam" id="PF13511"/>
    </source>
</evidence>
<evidence type="ECO:0000256" key="1">
    <source>
        <dbReference type="SAM" id="SignalP"/>
    </source>
</evidence>
<gene>
    <name evidence="3" type="ORF">HX830_19380</name>
</gene>